<proteinExistence type="predicted"/>
<gene>
    <name evidence="2" type="ORF">CCAM_LOCUS35396</name>
</gene>
<feature type="compositionally biased region" description="Polar residues" evidence="1">
    <location>
        <begin position="193"/>
        <end position="206"/>
    </location>
</feature>
<accession>A0A484MXT1</accession>
<keyword evidence="3" id="KW-1185">Reference proteome</keyword>
<evidence type="ECO:0000313" key="2">
    <source>
        <dbReference type="EMBL" id="VFQ93620.1"/>
    </source>
</evidence>
<dbReference type="Proteomes" id="UP000595140">
    <property type="component" value="Unassembled WGS sequence"/>
</dbReference>
<dbReference type="AlphaFoldDB" id="A0A484MXT1"/>
<name>A0A484MXT1_9ASTE</name>
<dbReference type="EMBL" id="OOIL02004941">
    <property type="protein sequence ID" value="VFQ93620.1"/>
    <property type="molecule type" value="Genomic_DNA"/>
</dbReference>
<reference evidence="2 3" key="1">
    <citation type="submission" date="2018-04" db="EMBL/GenBank/DDBJ databases">
        <authorList>
            <person name="Vogel A."/>
        </authorList>
    </citation>
    <scope>NUCLEOTIDE SEQUENCE [LARGE SCALE GENOMIC DNA]</scope>
</reference>
<evidence type="ECO:0000313" key="3">
    <source>
        <dbReference type="Proteomes" id="UP000595140"/>
    </source>
</evidence>
<feature type="region of interest" description="Disordered" evidence="1">
    <location>
        <begin position="193"/>
        <end position="212"/>
    </location>
</feature>
<dbReference type="OrthoDB" id="1895122at2759"/>
<sequence length="212" mass="22758">MDSKFGCDLWRVIGDKKIAMISDRHAGIINAYRDVPELRTGRIKKRVTKIEVPKPPDKTAYTAVQGPVPSLFPILESSSNLPHSPTHLAPLGAVNPVFVKVSLFGSVCQAAENEGDSICVNLPLRAGLSNNVSQGDKDIVLAKTQFVEGTVTEAIDKPESVESRGNSDISSCPLVNEGAYIDSLKGREAVAGNQNSPIHLPTSTQHGPYYVP</sequence>
<protein>
    <submittedName>
        <fullName evidence="2">Uncharacterized protein</fullName>
    </submittedName>
</protein>
<evidence type="ECO:0000256" key="1">
    <source>
        <dbReference type="SAM" id="MobiDB-lite"/>
    </source>
</evidence>
<organism evidence="2 3">
    <name type="scientific">Cuscuta campestris</name>
    <dbReference type="NCBI Taxonomy" id="132261"/>
    <lineage>
        <taxon>Eukaryota</taxon>
        <taxon>Viridiplantae</taxon>
        <taxon>Streptophyta</taxon>
        <taxon>Embryophyta</taxon>
        <taxon>Tracheophyta</taxon>
        <taxon>Spermatophyta</taxon>
        <taxon>Magnoliopsida</taxon>
        <taxon>eudicotyledons</taxon>
        <taxon>Gunneridae</taxon>
        <taxon>Pentapetalae</taxon>
        <taxon>asterids</taxon>
        <taxon>lamiids</taxon>
        <taxon>Solanales</taxon>
        <taxon>Convolvulaceae</taxon>
        <taxon>Cuscuteae</taxon>
        <taxon>Cuscuta</taxon>
        <taxon>Cuscuta subgen. Grammica</taxon>
        <taxon>Cuscuta sect. Cleistogrammica</taxon>
    </lineage>
</organism>